<evidence type="ECO:0000259" key="1">
    <source>
        <dbReference type="Pfam" id="PF04965"/>
    </source>
</evidence>
<reference evidence="2 3" key="1">
    <citation type="submission" date="2019-08" db="EMBL/GenBank/DDBJ databases">
        <authorList>
            <person name="Peeters C."/>
        </authorList>
    </citation>
    <scope>NUCLEOTIDE SEQUENCE [LARGE SCALE GENOMIC DNA]</scope>
    <source>
        <strain evidence="2 3">LMG 31113</strain>
    </source>
</reference>
<feature type="domain" description="IraD/Gp25-like" evidence="1">
    <location>
        <begin position="46"/>
        <end position="125"/>
    </location>
</feature>
<dbReference type="SUPFAM" id="SSF160719">
    <property type="entry name" value="gpW/gp25-like"/>
    <property type="match status" value="1"/>
</dbReference>
<dbReference type="InterPro" id="IPR017737">
    <property type="entry name" value="TssE1-like"/>
</dbReference>
<dbReference type="Gene3D" id="3.10.450.40">
    <property type="match status" value="1"/>
</dbReference>
<dbReference type="EMBL" id="CABPRW010000006">
    <property type="protein sequence ID" value="VVE19828.1"/>
    <property type="molecule type" value="Genomic_DNA"/>
</dbReference>
<dbReference type="Proteomes" id="UP000382577">
    <property type="component" value="Unassembled WGS sequence"/>
</dbReference>
<name>A0A5E4W5C4_9BURK</name>
<evidence type="ECO:0000313" key="3">
    <source>
        <dbReference type="Proteomes" id="UP000382577"/>
    </source>
</evidence>
<dbReference type="InterPro" id="IPR007048">
    <property type="entry name" value="IraD/Gp25-like"/>
</dbReference>
<dbReference type="AlphaFoldDB" id="A0A5E4W5C4"/>
<dbReference type="NCBIfam" id="TIGR03357">
    <property type="entry name" value="VI_zyme"/>
    <property type="match status" value="1"/>
</dbReference>
<protein>
    <submittedName>
        <fullName evidence="2">Type VI secretion protein</fullName>
    </submittedName>
</protein>
<evidence type="ECO:0000313" key="2">
    <source>
        <dbReference type="EMBL" id="VVE19828.1"/>
    </source>
</evidence>
<gene>
    <name evidence="2" type="ORF">PFI31113_03048</name>
</gene>
<proteinExistence type="predicted"/>
<dbReference type="Pfam" id="PF04965">
    <property type="entry name" value="GPW_gp25"/>
    <property type="match status" value="1"/>
</dbReference>
<organism evidence="2 3">
    <name type="scientific">Pandoraea fibrosis</name>
    <dbReference type="NCBI Taxonomy" id="1891094"/>
    <lineage>
        <taxon>Bacteria</taxon>
        <taxon>Pseudomonadati</taxon>
        <taxon>Pseudomonadota</taxon>
        <taxon>Betaproteobacteria</taxon>
        <taxon>Burkholderiales</taxon>
        <taxon>Burkholderiaceae</taxon>
        <taxon>Pandoraea</taxon>
    </lineage>
</organism>
<sequence>MRLVRPHAALRDGVVTAGPSLYDILLGHIEGDPIAAYDDRTLEILSVQRNVHRILNTRAGAVKHLPNYGLPDLSTIYRALPASAAELQAQLEKTLLAYEPRLRAIEVEILQDSDPGVVMSFEMTCHLKKAGLVRFGTYFEPQGKIRLSRRGSSKPRESTGNRQ</sequence>
<accession>A0A5E4W5C4</accession>